<evidence type="ECO:0000256" key="1">
    <source>
        <dbReference type="ARBA" id="ARBA00001946"/>
    </source>
</evidence>
<comment type="subcellular location">
    <subcellularLocation>
        <location evidence="2">Nucleus</location>
    </subcellularLocation>
</comment>
<comment type="similarity">
    <text evidence="3">Belongs to the XPG/RAD2 endonuclease family. XPG subfamily.</text>
</comment>
<dbReference type="PROSITE" id="PS00841">
    <property type="entry name" value="XPG_1"/>
    <property type="match status" value="1"/>
</dbReference>
<evidence type="ECO:0000313" key="17">
    <source>
        <dbReference type="EMBL" id="ERF75190.1"/>
    </source>
</evidence>
<sequence>MGVTGLWTVVAPTARPTQLASLNRRRLAVDASIWIYQFLKAVRDKEGNALRNSHVVGFFRRICKLLYFGIKPVFVFDGGAPLLKRETVRGRARRREGRREDAVRTAGKLLGMQMQRAAEEEEKTRRAERDRTSDEEELPPEEEMVYVDELGMTSKERHQNRLFKKKDQYHLPALDVSIESLGAPNDPRIMSQAELEEYARQFHSGEDINVYDFSKIDFESPFFLSLPASDRYNILNAARLRSRLRMGYSKEQLDDMFPDRMAFSRFQIERVRERNELTQRLMHVNGMAEDFLDQGGRIAGEKGKEYVLVKNEGVEGGWALGVVSNKGGQEANAINVDEEAKDESDVDQDDEEDFEDVAIEGLNRLPKRWARKRTEVDYNPDYKDAAEEIAQKRRSIYEARQKAAERRPVQPHPYAQPENEELFVGQDNPNKSDEDVDDLFEDVDMEQGEDDDDLQRAIQMSLHKSDHDASAFGDAQTDLFTAENRKNGRVVVKNVNQRAHQNMNGVQLANGDEEDEDGWFDLQAALTESRKSKHQSRSRAGFKSPPSVTPREKTFNGPLPFESLNLGQSLLGKKKAEKIAQDQAGGFDKDSDRQNIKSVPLPSWFDAKDWTNAVERGAELDTDDNDYHATFGLEDIDKREALMRHDTLDFIDVDEPSQSKITDQIVVELSDDEEVVRDVDTSDEALEQKRQKSQEPPDPMNDESPTLAHESYQEQPTSPGLLMDDVADIAQARPPIISVPDHLPEAPADKDSNLPVDSVIEEQVEWRKSDEENDGAAKVLDQESQGPDTRSTTSEVEQSFGSGMQEVEEVGDDFEDVELSTRPTLLREETSGLNAADISLANQFIIAEDGQDLVQANAAGDQEEHFSESDEELMRQMVIEAEEHARFASTLNNTRTPADAARDYEKELKQLRNQQKKDRRDADEVTQVMVQECQALLRLFGLPYITAPMEAEAQCAELVNLGLVDGIVTDDSDIFLFGGTRVYKNMFNAAKFVECYLTTDLEKEYALDRRKLISFAHLLGSDYTEGIPGIGPVTALEILTDFDTLEEFRDWSAKIQMGQLDGNITTPFRKKFRKQAQKTFLPPAFPDTRVDHAYLHPEVDSDPSGFEWGVPDLDALRAYLMATIGWSQERTDEVLVPVIRDMNKRGVEGTQANITRFFGGGVGLGGKEAGAPRNRGVKSGRMEKAFGRLKNVAEKKRSDVVQIEAADLNEDLHLEAATANGGRRLRAKKNSKDKNSAMLAEDGVSGDESDPGIENVAKKKRRKRKRVD</sequence>
<feature type="domain" description="XPG N-terminal" evidence="16">
    <location>
        <begin position="1"/>
        <end position="98"/>
    </location>
</feature>
<dbReference type="SUPFAM" id="SSF88723">
    <property type="entry name" value="PIN domain-like"/>
    <property type="match status" value="1"/>
</dbReference>
<dbReference type="GO" id="GO:0004520">
    <property type="term" value="F:DNA endonuclease activity"/>
    <property type="evidence" value="ECO:0007669"/>
    <property type="project" value="TreeGrafter"/>
</dbReference>
<dbReference type="SMART" id="SM00485">
    <property type="entry name" value="XPGN"/>
    <property type="match status" value="1"/>
</dbReference>
<comment type="cofactor">
    <cofactor evidence="1">
        <name>Mg(2+)</name>
        <dbReference type="ChEBI" id="CHEBI:18420"/>
    </cofactor>
</comment>
<dbReference type="Pfam" id="PF00752">
    <property type="entry name" value="XPG_N"/>
    <property type="match status" value="1"/>
</dbReference>
<keyword evidence="6" id="KW-0255">Endonuclease</keyword>
<feature type="region of interest" description="Disordered" evidence="14">
    <location>
        <begin position="1224"/>
        <end position="1268"/>
    </location>
</feature>
<keyword evidence="9" id="KW-0460">Magnesium</keyword>
<evidence type="ECO:0000256" key="2">
    <source>
        <dbReference type="ARBA" id="ARBA00004123"/>
    </source>
</evidence>
<feature type="compositionally biased region" description="Basic and acidic residues" evidence="14">
    <location>
        <begin position="399"/>
        <end position="408"/>
    </location>
</feature>
<evidence type="ECO:0000313" key="18">
    <source>
        <dbReference type="Proteomes" id="UP000019373"/>
    </source>
</evidence>
<feature type="compositionally biased region" description="Basic residues" evidence="14">
    <location>
        <begin position="1258"/>
        <end position="1268"/>
    </location>
</feature>
<name>U1HWP8_ENDPU</name>
<evidence type="ECO:0000256" key="5">
    <source>
        <dbReference type="ARBA" id="ARBA00022723"/>
    </source>
</evidence>
<dbReference type="GO" id="GO:0003697">
    <property type="term" value="F:single-stranded DNA binding"/>
    <property type="evidence" value="ECO:0007669"/>
    <property type="project" value="InterPro"/>
</dbReference>
<feature type="region of interest" description="Disordered" evidence="14">
    <location>
        <begin position="399"/>
        <end position="434"/>
    </location>
</feature>
<dbReference type="InterPro" id="IPR006084">
    <property type="entry name" value="XPG/Rad2"/>
</dbReference>
<evidence type="ECO:0000256" key="11">
    <source>
        <dbReference type="ARBA" id="ARBA00023242"/>
    </source>
</evidence>
<dbReference type="OrthoDB" id="31113at2759"/>
<evidence type="ECO:0000259" key="16">
    <source>
        <dbReference type="SMART" id="SM00485"/>
    </source>
</evidence>
<dbReference type="Gene3D" id="6.10.140.100">
    <property type="match status" value="1"/>
</dbReference>
<dbReference type="InterPro" id="IPR006086">
    <property type="entry name" value="XPG-I_dom"/>
</dbReference>
<feature type="region of interest" description="Disordered" evidence="14">
    <location>
        <begin position="528"/>
        <end position="559"/>
    </location>
</feature>
<dbReference type="Pfam" id="PF02809">
    <property type="entry name" value="UIM"/>
    <property type="match status" value="1"/>
</dbReference>
<proteinExistence type="inferred from homology"/>
<evidence type="ECO:0000259" key="15">
    <source>
        <dbReference type="SMART" id="SM00484"/>
    </source>
</evidence>
<dbReference type="eggNOG" id="KOG2520">
    <property type="taxonomic scope" value="Eukaryota"/>
</dbReference>
<dbReference type="GO" id="GO:0005634">
    <property type="term" value="C:nucleus"/>
    <property type="evidence" value="ECO:0007669"/>
    <property type="project" value="UniProtKB-SubCell"/>
</dbReference>
<dbReference type="InterPro" id="IPR008918">
    <property type="entry name" value="HhH2"/>
</dbReference>
<dbReference type="EMBL" id="KE720816">
    <property type="protein sequence ID" value="ERF75190.1"/>
    <property type="molecule type" value="Genomic_DNA"/>
</dbReference>
<evidence type="ECO:0000256" key="10">
    <source>
        <dbReference type="ARBA" id="ARBA00023204"/>
    </source>
</evidence>
<keyword evidence="13" id="KW-0175">Coiled coil</keyword>
<dbReference type="InterPro" id="IPR029060">
    <property type="entry name" value="PIN-like_dom_sf"/>
</dbReference>
<feature type="region of interest" description="Disordered" evidence="14">
    <location>
        <begin position="115"/>
        <end position="142"/>
    </location>
</feature>
<dbReference type="SMART" id="SM00279">
    <property type="entry name" value="HhH2"/>
    <property type="match status" value="1"/>
</dbReference>
<feature type="coiled-coil region" evidence="13">
    <location>
        <begin position="901"/>
        <end position="928"/>
    </location>
</feature>
<feature type="compositionally biased region" description="Polar residues" evidence="14">
    <location>
        <begin position="782"/>
        <end position="802"/>
    </location>
</feature>
<dbReference type="Gene3D" id="1.10.150.20">
    <property type="entry name" value="5' to 3' exonuclease, C-terminal subdomain"/>
    <property type="match status" value="1"/>
</dbReference>
<dbReference type="InterPro" id="IPR001044">
    <property type="entry name" value="XPG/Rad2_eukaryotes"/>
</dbReference>
<dbReference type="HOGENOM" id="CLU_003018_0_0_1"/>
<dbReference type="PROSITE" id="PS00842">
    <property type="entry name" value="XPG_2"/>
    <property type="match status" value="1"/>
</dbReference>
<dbReference type="FunFam" id="1.10.150.20:FF:000092">
    <property type="entry name" value="DNA excision repair protein Rad2"/>
    <property type="match status" value="1"/>
</dbReference>
<accession>U1HWP8</accession>
<dbReference type="InterPro" id="IPR019974">
    <property type="entry name" value="XPG_CS"/>
</dbReference>
<feature type="domain" description="XPG-I" evidence="15">
    <location>
        <begin position="938"/>
        <end position="1007"/>
    </location>
</feature>
<dbReference type="GO" id="GO:0016788">
    <property type="term" value="F:hydrolase activity, acting on ester bonds"/>
    <property type="evidence" value="ECO:0007669"/>
    <property type="project" value="InterPro"/>
</dbReference>
<dbReference type="FunFam" id="3.40.50.1010:FF:000025">
    <property type="entry name" value="DNA repair protein RAD2"/>
    <property type="match status" value="1"/>
</dbReference>
<keyword evidence="10" id="KW-0234">DNA repair</keyword>
<evidence type="ECO:0000256" key="4">
    <source>
        <dbReference type="ARBA" id="ARBA00022722"/>
    </source>
</evidence>
<dbReference type="PROSITE" id="PS50330">
    <property type="entry name" value="UIM"/>
    <property type="match status" value="1"/>
</dbReference>
<dbReference type="RefSeq" id="XP_007787461.1">
    <property type="nucleotide sequence ID" value="XM_007789271.1"/>
</dbReference>
<evidence type="ECO:0000256" key="7">
    <source>
        <dbReference type="ARBA" id="ARBA00022763"/>
    </source>
</evidence>
<dbReference type="CDD" id="cd09904">
    <property type="entry name" value="H3TH_XPG"/>
    <property type="match status" value="1"/>
</dbReference>
<dbReference type="PANTHER" id="PTHR16171">
    <property type="entry name" value="DNA REPAIR PROTEIN COMPLEMENTING XP-G CELLS-RELATED"/>
    <property type="match status" value="1"/>
</dbReference>
<dbReference type="AlphaFoldDB" id="U1HWP8"/>
<organism evidence="17 18">
    <name type="scientific">Endocarpon pusillum (strain Z07020 / HMAS-L-300199)</name>
    <name type="common">Lichen-forming fungus</name>
    <dbReference type="NCBI Taxonomy" id="1263415"/>
    <lineage>
        <taxon>Eukaryota</taxon>
        <taxon>Fungi</taxon>
        <taxon>Dikarya</taxon>
        <taxon>Ascomycota</taxon>
        <taxon>Pezizomycotina</taxon>
        <taxon>Eurotiomycetes</taxon>
        <taxon>Chaetothyriomycetidae</taxon>
        <taxon>Verrucariales</taxon>
        <taxon>Verrucariaceae</taxon>
        <taxon>Endocarpon</taxon>
    </lineage>
</organism>
<evidence type="ECO:0008006" key="19">
    <source>
        <dbReference type="Google" id="ProtNLM"/>
    </source>
</evidence>
<gene>
    <name evidence="17" type="ORF">EPUS_08860</name>
</gene>
<dbReference type="InterPro" id="IPR036279">
    <property type="entry name" value="5-3_exonuclease_C_sf"/>
</dbReference>
<dbReference type="GO" id="GO:1901255">
    <property type="term" value="P:nucleotide-excision repair involved in interstrand cross-link repair"/>
    <property type="evidence" value="ECO:0007669"/>
    <property type="project" value="EnsemblFungi"/>
</dbReference>
<feature type="region of interest" description="Disordered" evidence="14">
    <location>
        <begin position="672"/>
        <end position="720"/>
    </location>
</feature>
<protein>
    <recommendedName>
        <fullName evidence="19">DNA repair protein rad13</fullName>
    </recommendedName>
</protein>
<evidence type="ECO:0000256" key="6">
    <source>
        <dbReference type="ARBA" id="ARBA00022759"/>
    </source>
</evidence>
<keyword evidence="7" id="KW-0227">DNA damage</keyword>
<dbReference type="SMART" id="SM00484">
    <property type="entry name" value="XPGI"/>
    <property type="match status" value="1"/>
</dbReference>
<evidence type="ECO:0000256" key="3">
    <source>
        <dbReference type="ARBA" id="ARBA00005283"/>
    </source>
</evidence>
<keyword evidence="5" id="KW-0479">Metal-binding</keyword>
<dbReference type="PRINTS" id="PR00853">
    <property type="entry name" value="XPGRADSUPER"/>
</dbReference>
<dbReference type="GO" id="GO:0046872">
    <property type="term" value="F:metal ion binding"/>
    <property type="evidence" value="ECO:0007669"/>
    <property type="project" value="UniProtKB-KW"/>
</dbReference>
<dbReference type="Proteomes" id="UP000019373">
    <property type="component" value="Unassembled WGS sequence"/>
</dbReference>
<dbReference type="GeneID" id="19243701"/>
<dbReference type="Gene3D" id="3.40.50.1010">
    <property type="entry name" value="5'-nuclease"/>
    <property type="match status" value="2"/>
</dbReference>
<feature type="compositionally biased region" description="Acidic residues" evidence="14">
    <location>
        <begin position="133"/>
        <end position="142"/>
    </location>
</feature>
<dbReference type="SUPFAM" id="SSF47807">
    <property type="entry name" value="5' to 3' exonuclease, C-terminal subdomain"/>
    <property type="match status" value="1"/>
</dbReference>
<evidence type="ECO:0000256" key="9">
    <source>
        <dbReference type="ARBA" id="ARBA00022842"/>
    </source>
</evidence>
<feature type="compositionally biased region" description="Basic and acidic residues" evidence="14">
    <location>
        <begin position="676"/>
        <end position="695"/>
    </location>
</feature>
<dbReference type="Pfam" id="PF00867">
    <property type="entry name" value="XPG_I"/>
    <property type="match status" value="1"/>
</dbReference>
<evidence type="ECO:0000256" key="13">
    <source>
        <dbReference type="SAM" id="Coils"/>
    </source>
</evidence>
<keyword evidence="18" id="KW-1185">Reference proteome</keyword>
<feature type="compositionally biased region" description="Basic and acidic residues" evidence="14">
    <location>
        <begin position="122"/>
        <end position="132"/>
    </location>
</feature>
<keyword evidence="11" id="KW-0539">Nucleus</keyword>
<dbReference type="CDD" id="cd09868">
    <property type="entry name" value="PIN_XPG_RAD2"/>
    <property type="match status" value="2"/>
</dbReference>
<keyword evidence="4" id="KW-0540">Nuclease</keyword>
<dbReference type="PRINTS" id="PR00066">
    <property type="entry name" value="XRODRMPGMNTG"/>
</dbReference>
<keyword evidence="8" id="KW-0378">Hydrolase</keyword>
<feature type="region of interest" description="Disordered" evidence="14">
    <location>
        <begin position="766"/>
        <end position="808"/>
    </location>
</feature>
<evidence type="ECO:0000256" key="14">
    <source>
        <dbReference type="SAM" id="MobiDB-lite"/>
    </source>
</evidence>
<dbReference type="FunFam" id="3.40.50.1010:FF:000061">
    <property type="entry name" value="Single-stranded DNA endonuclease (Eurofung)"/>
    <property type="match status" value="1"/>
</dbReference>
<dbReference type="PANTHER" id="PTHR16171:SF7">
    <property type="entry name" value="DNA REPAIR PROTEIN RAD2"/>
    <property type="match status" value="1"/>
</dbReference>
<evidence type="ECO:0000256" key="8">
    <source>
        <dbReference type="ARBA" id="ARBA00022801"/>
    </source>
</evidence>
<dbReference type="OMA" id="PNSMDFS"/>
<comment type="function">
    <text evidence="12">Single-stranded DNA endonuclease involved in excision repair of DNA damaged with UV light, bulky adducts, or cross-linking agents. Essential for the incision step of excision-repair.</text>
</comment>
<dbReference type="InterPro" id="IPR003903">
    <property type="entry name" value="UIM_dom"/>
</dbReference>
<reference evidence="18" key="1">
    <citation type="journal article" date="2014" name="BMC Genomics">
        <title>Genome characteristics reveal the impact of lichenization on lichen-forming fungus Endocarpon pusillum Hedwig (Verrucariales, Ascomycota).</title>
        <authorList>
            <person name="Wang Y.-Y."/>
            <person name="Liu B."/>
            <person name="Zhang X.-Y."/>
            <person name="Zhou Q.-M."/>
            <person name="Zhang T."/>
            <person name="Li H."/>
            <person name="Yu Y.-F."/>
            <person name="Zhang X.-L."/>
            <person name="Hao X.-Y."/>
            <person name="Wang M."/>
            <person name="Wang L."/>
            <person name="Wei J.-C."/>
        </authorList>
    </citation>
    <scope>NUCLEOTIDE SEQUENCE [LARGE SCALE GENOMIC DNA]</scope>
    <source>
        <strain evidence="18">Z07020 / HMAS-L-300199</strain>
    </source>
</reference>
<dbReference type="InterPro" id="IPR006085">
    <property type="entry name" value="XPG_DNA_repair_N"/>
</dbReference>
<evidence type="ECO:0000256" key="12">
    <source>
        <dbReference type="ARBA" id="ARBA00053135"/>
    </source>
</evidence>